<evidence type="ECO:0000313" key="3">
    <source>
        <dbReference type="Proteomes" id="UP001235064"/>
    </source>
</evidence>
<dbReference type="PANTHER" id="PTHR39515:SF2">
    <property type="entry name" value="HTH-TYPE TRANSCRIPTIONAL REGULATOR RV0880"/>
    <property type="match status" value="1"/>
</dbReference>
<keyword evidence="3" id="KW-1185">Reference proteome</keyword>
<dbReference type="EMBL" id="JASXSZ010000003">
    <property type="protein sequence ID" value="MDL9980144.1"/>
    <property type="molecule type" value="Genomic_DNA"/>
</dbReference>
<accession>A0ABT7N0B4</accession>
<organism evidence="2 3">
    <name type="scientific">Microbacterium candidum</name>
    <dbReference type="NCBI Taxonomy" id="3041922"/>
    <lineage>
        <taxon>Bacteria</taxon>
        <taxon>Bacillati</taxon>
        <taxon>Actinomycetota</taxon>
        <taxon>Actinomycetes</taxon>
        <taxon>Micrococcales</taxon>
        <taxon>Microbacteriaceae</taxon>
        <taxon>Microbacterium</taxon>
    </lineage>
</organism>
<dbReference type="InterPro" id="IPR036390">
    <property type="entry name" value="WH_DNA-bd_sf"/>
</dbReference>
<comment type="caution">
    <text evidence="2">The sequence shown here is derived from an EMBL/GenBank/DDBJ whole genome shotgun (WGS) entry which is preliminary data.</text>
</comment>
<evidence type="ECO:0000313" key="2">
    <source>
        <dbReference type="EMBL" id="MDL9980144.1"/>
    </source>
</evidence>
<dbReference type="InterPro" id="IPR052526">
    <property type="entry name" value="HTH-type_Bedaq_tolerance"/>
</dbReference>
<dbReference type="Pfam" id="PF12802">
    <property type="entry name" value="MarR_2"/>
    <property type="match status" value="1"/>
</dbReference>
<dbReference type="SMART" id="SM00347">
    <property type="entry name" value="HTH_MARR"/>
    <property type="match status" value="1"/>
</dbReference>
<feature type="domain" description="HTH marR-type" evidence="1">
    <location>
        <begin position="1"/>
        <end position="134"/>
    </location>
</feature>
<dbReference type="Proteomes" id="UP001235064">
    <property type="component" value="Unassembled WGS sequence"/>
</dbReference>
<dbReference type="InterPro" id="IPR000835">
    <property type="entry name" value="HTH_MarR-typ"/>
</dbReference>
<dbReference type="RefSeq" id="WP_286289076.1">
    <property type="nucleotide sequence ID" value="NZ_JASXSZ010000003.1"/>
</dbReference>
<dbReference type="PROSITE" id="PS50995">
    <property type="entry name" value="HTH_MARR_2"/>
    <property type="match status" value="1"/>
</dbReference>
<gene>
    <name evidence="2" type="ORF">QSV35_12450</name>
</gene>
<dbReference type="SUPFAM" id="SSF46785">
    <property type="entry name" value="Winged helix' DNA-binding domain"/>
    <property type="match status" value="1"/>
</dbReference>
<dbReference type="InterPro" id="IPR036388">
    <property type="entry name" value="WH-like_DNA-bd_sf"/>
</dbReference>
<evidence type="ECO:0000259" key="1">
    <source>
        <dbReference type="PROSITE" id="PS50995"/>
    </source>
</evidence>
<name>A0ABT7N0B4_9MICO</name>
<protein>
    <submittedName>
        <fullName evidence="2">MarR family transcriptional regulator</fullName>
    </submittedName>
</protein>
<reference evidence="2 3" key="1">
    <citation type="submission" date="2023-06" db="EMBL/GenBank/DDBJ databases">
        <title>Microbacterium sp. nov., isolated from a waste landfill.</title>
        <authorList>
            <person name="Wen W."/>
        </authorList>
    </citation>
    <scope>NUCLEOTIDE SEQUENCE [LARGE SCALE GENOMIC DNA]</scope>
    <source>
        <strain evidence="2 3">ASV49</strain>
    </source>
</reference>
<sequence length="144" mass="15335">MSKADDLYAIVSAAHALTRIAAAQRQNDAPAAQWRALKVLEHEGPQRIGGLAAACRTTQPGMTRLVGQLAEEGLVTRTSDPDDSRATVVTITDAGIRAFADWKAELSATLEPLFADLGDDEWAALSQAARILTSRTTPLEAPAR</sequence>
<dbReference type="PANTHER" id="PTHR39515">
    <property type="entry name" value="CONSERVED PROTEIN"/>
    <property type="match status" value="1"/>
</dbReference>
<proteinExistence type="predicted"/>
<dbReference type="Gene3D" id="1.10.10.10">
    <property type="entry name" value="Winged helix-like DNA-binding domain superfamily/Winged helix DNA-binding domain"/>
    <property type="match status" value="1"/>
</dbReference>